<evidence type="ECO:0000313" key="3">
    <source>
        <dbReference type="EMBL" id="VAW19674.1"/>
    </source>
</evidence>
<dbReference type="HAMAP" id="MF_00163">
    <property type="entry name" value="Pep_deformylase"/>
    <property type="match status" value="1"/>
</dbReference>
<dbReference type="PRINTS" id="PR01576">
    <property type="entry name" value="PDEFORMYLASE"/>
</dbReference>
<dbReference type="PANTHER" id="PTHR10458">
    <property type="entry name" value="PEPTIDE DEFORMYLASE"/>
    <property type="match status" value="1"/>
</dbReference>
<dbReference type="Pfam" id="PF01327">
    <property type="entry name" value="Pep_deformylase"/>
    <property type="match status" value="1"/>
</dbReference>
<dbReference type="GO" id="GO:0042586">
    <property type="term" value="F:peptide deformylase activity"/>
    <property type="evidence" value="ECO:0007669"/>
    <property type="project" value="UniProtKB-EC"/>
</dbReference>
<feature type="compositionally biased region" description="Acidic residues" evidence="2">
    <location>
        <begin position="68"/>
        <end position="78"/>
    </location>
</feature>
<dbReference type="EC" id="3.5.1.88" evidence="3"/>
<organism evidence="3">
    <name type="scientific">hydrothermal vent metagenome</name>
    <dbReference type="NCBI Taxonomy" id="652676"/>
    <lineage>
        <taxon>unclassified sequences</taxon>
        <taxon>metagenomes</taxon>
        <taxon>ecological metagenomes</taxon>
    </lineage>
</organism>
<name>A0A3B0UHB4_9ZZZZ</name>
<reference evidence="3" key="1">
    <citation type="submission" date="2018-06" db="EMBL/GenBank/DDBJ databases">
        <authorList>
            <person name="Zhirakovskaya E."/>
        </authorList>
    </citation>
    <scope>NUCLEOTIDE SEQUENCE</scope>
</reference>
<feature type="compositionally biased region" description="Acidic residues" evidence="2">
    <location>
        <begin position="85"/>
        <end position="101"/>
    </location>
</feature>
<dbReference type="SUPFAM" id="SSF56420">
    <property type="entry name" value="Peptide deformylase"/>
    <property type="match status" value="1"/>
</dbReference>
<dbReference type="EMBL" id="UOEQ01000231">
    <property type="protein sequence ID" value="VAW19674.1"/>
    <property type="molecule type" value="Genomic_DNA"/>
</dbReference>
<comment type="similarity">
    <text evidence="1">Belongs to the polypeptide deformylase family.</text>
</comment>
<dbReference type="PANTHER" id="PTHR10458:SF22">
    <property type="entry name" value="PEPTIDE DEFORMYLASE"/>
    <property type="match status" value="1"/>
</dbReference>
<dbReference type="CDD" id="cd00487">
    <property type="entry name" value="Pep_deformylase"/>
    <property type="match status" value="1"/>
</dbReference>
<gene>
    <name evidence="3" type="ORF">MNBD_ALPHA11-2390</name>
</gene>
<proteinExistence type="inferred from homology"/>
<dbReference type="InterPro" id="IPR036821">
    <property type="entry name" value="Peptide_deformylase_sf"/>
</dbReference>
<dbReference type="PIRSF" id="PIRSF004749">
    <property type="entry name" value="Pep_def"/>
    <property type="match status" value="1"/>
</dbReference>
<dbReference type="NCBIfam" id="NF001159">
    <property type="entry name" value="PRK00150.1-3"/>
    <property type="match status" value="1"/>
</dbReference>
<sequence>MALKQILLIPDSRLRQITEPVVKIDQRIKTLVKDMFETMYDAPGIGLAAPQVGIMERLIVVDCAKREDEDEREAENETEGGNIETDLEAEQNPEPEPEPDPDPIAMINPEIIWFSDEISVYEEGCLSIPDYYEDVERPTRCTVRYMDMDGKTIERELDGLLSTCVQHEVDHLDGKLFIDYLSRLKRERITKKFQKAARRAAE</sequence>
<evidence type="ECO:0000256" key="1">
    <source>
        <dbReference type="ARBA" id="ARBA00010759"/>
    </source>
</evidence>
<dbReference type="NCBIfam" id="TIGR00079">
    <property type="entry name" value="pept_deformyl"/>
    <property type="match status" value="1"/>
</dbReference>
<keyword evidence="3" id="KW-0378">Hydrolase</keyword>
<feature type="non-terminal residue" evidence="3">
    <location>
        <position position="202"/>
    </location>
</feature>
<protein>
    <submittedName>
        <fullName evidence="3">Peptide deformylase</fullName>
        <ecNumber evidence="3">3.5.1.88</ecNumber>
    </submittedName>
</protein>
<accession>A0A3B0UHB4</accession>
<dbReference type="AlphaFoldDB" id="A0A3B0UHB4"/>
<feature type="region of interest" description="Disordered" evidence="2">
    <location>
        <begin position="66"/>
        <end position="103"/>
    </location>
</feature>
<dbReference type="Gene3D" id="3.90.45.10">
    <property type="entry name" value="Peptide deformylase"/>
    <property type="match status" value="1"/>
</dbReference>
<evidence type="ECO:0000256" key="2">
    <source>
        <dbReference type="SAM" id="MobiDB-lite"/>
    </source>
</evidence>
<dbReference type="InterPro" id="IPR023635">
    <property type="entry name" value="Peptide_deformylase"/>
</dbReference>